<sequence>MRVLIVAGALALMRTTLAFSDSSPWVLLSTSKIDQPPSVNQMQTSSEAITFTKNFLSECPTDDYLIIAQPGINAADFWTRDGCAMPHLCQAVKDDRVQGKYTVAEIVGDVTETGIVQHIEASCGKKRKGFKIIAHELEPILGDRDHALSTNDDSIALNLDMPSSDSYTILFYATPREPLYDSEFFQPLHMDIKRDLEGAMLHQRANQSDRDTRPLFEKYQFFTPGMMLDSWTLCTLLGKADKMEFFAGVFMGIIVALVLLSILGAGIRGLASLEVSYGAFDKEMGPAAQKKQQ</sequence>
<feature type="domain" description="V-type proton ATPase subunit S1/VOA1 transmembrane" evidence="12">
    <location>
        <begin position="247"/>
        <end position="282"/>
    </location>
</feature>
<keyword evidence="8 10" id="KW-0472">Membrane</keyword>
<name>A0A9P7SYM0_9HYPO</name>
<dbReference type="InterPro" id="IPR046756">
    <property type="entry name" value="VAS1/VOA1_TM"/>
</dbReference>
<organism evidence="13 14">
    <name type="scientific">Claviceps pusilla</name>
    <dbReference type="NCBI Taxonomy" id="123648"/>
    <lineage>
        <taxon>Eukaryota</taxon>
        <taxon>Fungi</taxon>
        <taxon>Dikarya</taxon>
        <taxon>Ascomycota</taxon>
        <taxon>Pezizomycotina</taxon>
        <taxon>Sordariomycetes</taxon>
        <taxon>Hypocreomycetidae</taxon>
        <taxon>Hypocreales</taxon>
        <taxon>Clavicipitaceae</taxon>
        <taxon>Claviceps</taxon>
    </lineage>
</organism>
<evidence type="ECO:0000256" key="9">
    <source>
        <dbReference type="ARBA" id="ARBA00023316"/>
    </source>
</evidence>
<dbReference type="OrthoDB" id="9985059at2759"/>
<evidence type="ECO:0000256" key="11">
    <source>
        <dbReference type="SAM" id="SignalP"/>
    </source>
</evidence>
<keyword evidence="9" id="KW-0961">Cell wall biogenesis/degradation</keyword>
<keyword evidence="6" id="KW-0256">Endoplasmic reticulum</keyword>
<evidence type="ECO:0000259" key="12">
    <source>
        <dbReference type="Pfam" id="PF20520"/>
    </source>
</evidence>
<evidence type="ECO:0000256" key="4">
    <source>
        <dbReference type="ARBA" id="ARBA00022692"/>
    </source>
</evidence>
<keyword evidence="5 11" id="KW-0732">Signal</keyword>
<dbReference type="GO" id="GO:0005789">
    <property type="term" value="C:endoplasmic reticulum membrane"/>
    <property type="evidence" value="ECO:0007669"/>
    <property type="project" value="UniProtKB-SubCell"/>
</dbReference>
<keyword evidence="4 10" id="KW-0812">Transmembrane</keyword>
<keyword evidence="7 10" id="KW-1133">Transmembrane helix</keyword>
<comment type="similarity">
    <text evidence="2">Belongs to the BIG1 family.</text>
</comment>
<dbReference type="EMBL" id="SRPW01000802">
    <property type="protein sequence ID" value="KAG6011977.1"/>
    <property type="molecule type" value="Genomic_DNA"/>
</dbReference>
<comment type="caution">
    <text evidence="13">The sequence shown here is derived from an EMBL/GenBank/DDBJ whole genome shotgun (WGS) entry which is preliminary data.</text>
</comment>
<evidence type="ECO:0000256" key="8">
    <source>
        <dbReference type="ARBA" id="ARBA00023136"/>
    </source>
</evidence>
<protein>
    <recommendedName>
        <fullName evidence="3">Protein BIG1</fullName>
    </recommendedName>
</protein>
<evidence type="ECO:0000313" key="13">
    <source>
        <dbReference type="EMBL" id="KAG6011977.1"/>
    </source>
</evidence>
<dbReference type="PANTHER" id="PTHR28285">
    <property type="entry name" value="PROTEIN BIG1"/>
    <property type="match status" value="1"/>
</dbReference>
<evidence type="ECO:0000256" key="5">
    <source>
        <dbReference type="ARBA" id="ARBA00022729"/>
    </source>
</evidence>
<dbReference type="GO" id="GO:0071555">
    <property type="term" value="P:cell wall organization"/>
    <property type="evidence" value="ECO:0007669"/>
    <property type="project" value="UniProtKB-KW"/>
</dbReference>
<evidence type="ECO:0000256" key="7">
    <source>
        <dbReference type="ARBA" id="ARBA00022989"/>
    </source>
</evidence>
<evidence type="ECO:0000256" key="3">
    <source>
        <dbReference type="ARBA" id="ARBA00022089"/>
    </source>
</evidence>
<dbReference type="Pfam" id="PF20520">
    <property type="entry name" value="Ac45-VOA1_TM"/>
    <property type="match status" value="1"/>
</dbReference>
<proteinExistence type="inferred from homology"/>
<feature type="chain" id="PRO_5040147261" description="Protein BIG1" evidence="11">
    <location>
        <begin position="19"/>
        <end position="293"/>
    </location>
</feature>
<dbReference type="InterPro" id="IPR037654">
    <property type="entry name" value="Big1"/>
</dbReference>
<comment type="subcellular location">
    <subcellularLocation>
        <location evidence="1">Endoplasmic reticulum membrane</location>
        <topology evidence="1">Single-pass type I membrane protein</topology>
    </subcellularLocation>
</comment>
<evidence type="ECO:0000256" key="6">
    <source>
        <dbReference type="ARBA" id="ARBA00022824"/>
    </source>
</evidence>
<feature type="transmembrane region" description="Helical" evidence="10">
    <location>
        <begin position="245"/>
        <end position="267"/>
    </location>
</feature>
<dbReference type="AlphaFoldDB" id="A0A9P7SYM0"/>
<evidence type="ECO:0000256" key="2">
    <source>
        <dbReference type="ARBA" id="ARBA00008203"/>
    </source>
</evidence>
<evidence type="ECO:0000256" key="10">
    <source>
        <dbReference type="SAM" id="Phobius"/>
    </source>
</evidence>
<evidence type="ECO:0000313" key="14">
    <source>
        <dbReference type="Proteomes" id="UP000748025"/>
    </source>
</evidence>
<gene>
    <name evidence="13" type="ORF">E4U43_008008</name>
</gene>
<dbReference type="GO" id="GO:0006078">
    <property type="term" value="P:(1-&gt;6)-beta-D-glucan biosynthetic process"/>
    <property type="evidence" value="ECO:0007669"/>
    <property type="project" value="TreeGrafter"/>
</dbReference>
<evidence type="ECO:0000256" key="1">
    <source>
        <dbReference type="ARBA" id="ARBA00004115"/>
    </source>
</evidence>
<dbReference type="GO" id="GO:0009272">
    <property type="term" value="P:fungal-type cell wall biogenesis"/>
    <property type="evidence" value="ECO:0007669"/>
    <property type="project" value="TreeGrafter"/>
</dbReference>
<accession>A0A9P7SYM0</accession>
<feature type="signal peptide" evidence="11">
    <location>
        <begin position="1"/>
        <end position="18"/>
    </location>
</feature>
<dbReference type="PANTHER" id="PTHR28285:SF1">
    <property type="entry name" value="PROTEIN BIG1"/>
    <property type="match status" value="1"/>
</dbReference>
<reference evidence="13" key="1">
    <citation type="journal article" date="2020" name="bioRxiv">
        <title>Whole genome comparisons of ergot fungi reveals the divergence and evolution of species within the genus Claviceps are the result of varying mechanisms driving genome evolution and host range expansion.</title>
        <authorList>
            <person name="Wyka S.A."/>
            <person name="Mondo S.J."/>
            <person name="Liu M."/>
            <person name="Dettman J."/>
            <person name="Nalam V."/>
            <person name="Broders K.D."/>
        </authorList>
    </citation>
    <scope>NUCLEOTIDE SEQUENCE</scope>
    <source>
        <strain evidence="13">CCC 602</strain>
    </source>
</reference>
<dbReference type="Proteomes" id="UP000748025">
    <property type="component" value="Unassembled WGS sequence"/>
</dbReference>
<keyword evidence="14" id="KW-1185">Reference proteome</keyword>